<gene>
    <name evidence="4" type="ORF">FHS56_000670</name>
</gene>
<dbReference type="PROSITE" id="PS50294">
    <property type="entry name" value="WD_REPEATS_REGION"/>
    <property type="match status" value="3"/>
</dbReference>
<dbReference type="SMART" id="SM00320">
    <property type="entry name" value="WD40"/>
    <property type="match status" value="5"/>
</dbReference>
<dbReference type="InterPro" id="IPR050505">
    <property type="entry name" value="WDR55/POC1"/>
</dbReference>
<dbReference type="Gene3D" id="2.130.10.10">
    <property type="entry name" value="YVTN repeat-like/Quinoprotein amine dehydrogenase"/>
    <property type="match status" value="2"/>
</dbReference>
<protein>
    <submittedName>
        <fullName evidence="4">WD40 repeat protein</fullName>
    </submittedName>
</protein>
<sequence>MQLDIRLLNTFEGHKSSIYALAEGDEGGFFSAGGDGIIAHWNVHDNEQGLMLARVQNPVFAMYFHPQNRHLLVAENHEGLHLIDLQQKKEVASLALSKKRFFDIQALDERYWLVAGEEGVLFVIESSTFRCVEKIKLSSERLRSIAVHSQQSLIAVGGSEGVLFLLDKNTLQLKQRLEAHASSIFTVRFHPAGTYLLSGGRDARLKIWDVSADFTLKQEIPAHYYTLNTLSFHHQGGDFLTGSMDKTIKWWDGNSFRLLKVIDHQRYAGHRSSVNALCWMKYKNLILSAGDDRTIKVWKIEAHR</sequence>
<feature type="repeat" description="WD" evidence="3">
    <location>
        <begin position="267"/>
        <end position="304"/>
    </location>
</feature>
<dbReference type="InterPro" id="IPR019775">
    <property type="entry name" value="WD40_repeat_CS"/>
</dbReference>
<keyword evidence="2" id="KW-0677">Repeat</keyword>
<dbReference type="RefSeq" id="WP_166918451.1">
    <property type="nucleotide sequence ID" value="NZ_JAASRN010000001.1"/>
</dbReference>
<dbReference type="InterPro" id="IPR036322">
    <property type="entry name" value="WD40_repeat_dom_sf"/>
</dbReference>
<dbReference type="InterPro" id="IPR001680">
    <property type="entry name" value="WD40_rpt"/>
</dbReference>
<feature type="repeat" description="WD" evidence="3">
    <location>
        <begin position="220"/>
        <end position="261"/>
    </location>
</feature>
<dbReference type="Pfam" id="PF00400">
    <property type="entry name" value="WD40"/>
    <property type="match status" value="4"/>
</dbReference>
<evidence type="ECO:0000256" key="3">
    <source>
        <dbReference type="PROSITE-ProRule" id="PRU00221"/>
    </source>
</evidence>
<dbReference type="SUPFAM" id="SSF50978">
    <property type="entry name" value="WD40 repeat-like"/>
    <property type="match status" value="1"/>
</dbReference>
<dbReference type="PROSITE" id="PS00678">
    <property type="entry name" value="WD_REPEATS_1"/>
    <property type="match status" value="1"/>
</dbReference>
<dbReference type="PROSITE" id="PS50082">
    <property type="entry name" value="WD_REPEATS_2"/>
    <property type="match status" value="3"/>
</dbReference>
<dbReference type="AlphaFoldDB" id="A0A846MNV6"/>
<feature type="repeat" description="WD" evidence="3">
    <location>
        <begin position="177"/>
        <end position="218"/>
    </location>
</feature>
<dbReference type="Proteomes" id="UP000537126">
    <property type="component" value="Unassembled WGS sequence"/>
</dbReference>
<name>A0A846MNV6_9BACT</name>
<accession>A0A846MNV6</accession>
<reference evidence="4 5" key="1">
    <citation type="submission" date="2020-03" db="EMBL/GenBank/DDBJ databases">
        <title>Genomic Encyclopedia of Type Strains, Phase IV (KMG-IV): sequencing the most valuable type-strain genomes for metagenomic binning, comparative biology and taxonomic classification.</title>
        <authorList>
            <person name="Goeker M."/>
        </authorList>
    </citation>
    <scope>NUCLEOTIDE SEQUENCE [LARGE SCALE GENOMIC DNA]</scope>
    <source>
        <strain evidence="4 5">DSM 5718</strain>
    </source>
</reference>
<evidence type="ECO:0000256" key="1">
    <source>
        <dbReference type="ARBA" id="ARBA00022574"/>
    </source>
</evidence>
<comment type="caution">
    <text evidence="4">The sequence shown here is derived from an EMBL/GenBank/DDBJ whole genome shotgun (WGS) entry which is preliminary data.</text>
</comment>
<evidence type="ECO:0000256" key="2">
    <source>
        <dbReference type="ARBA" id="ARBA00022737"/>
    </source>
</evidence>
<dbReference type="PRINTS" id="PR00320">
    <property type="entry name" value="GPROTEINBRPT"/>
</dbReference>
<dbReference type="InterPro" id="IPR015943">
    <property type="entry name" value="WD40/YVTN_repeat-like_dom_sf"/>
</dbReference>
<organism evidence="4 5">
    <name type="scientific">Thermonema lapsum</name>
    <dbReference type="NCBI Taxonomy" id="28195"/>
    <lineage>
        <taxon>Bacteria</taxon>
        <taxon>Pseudomonadati</taxon>
        <taxon>Bacteroidota</taxon>
        <taxon>Cytophagia</taxon>
        <taxon>Cytophagales</taxon>
        <taxon>Thermonemataceae</taxon>
        <taxon>Thermonema</taxon>
    </lineage>
</organism>
<keyword evidence="1 3" id="KW-0853">WD repeat</keyword>
<dbReference type="PANTHER" id="PTHR44019:SF8">
    <property type="entry name" value="POC1 CENTRIOLAR PROTEIN HOMOLOG"/>
    <property type="match status" value="1"/>
</dbReference>
<dbReference type="PANTHER" id="PTHR44019">
    <property type="entry name" value="WD REPEAT-CONTAINING PROTEIN 55"/>
    <property type="match status" value="1"/>
</dbReference>
<keyword evidence="5" id="KW-1185">Reference proteome</keyword>
<dbReference type="EMBL" id="JAASRN010000001">
    <property type="protein sequence ID" value="NIK73184.1"/>
    <property type="molecule type" value="Genomic_DNA"/>
</dbReference>
<evidence type="ECO:0000313" key="5">
    <source>
        <dbReference type="Proteomes" id="UP000537126"/>
    </source>
</evidence>
<proteinExistence type="predicted"/>
<dbReference type="InterPro" id="IPR020472">
    <property type="entry name" value="WD40_PAC1"/>
</dbReference>
<evidence type="ECO:0000313" key="4">
    <source>
        <dbReference type="EMBL" id="NIK73184.1"/>
    </source>
</evidence>